<feature type="compositionally biased region" description="Acidic residues" evidence="20">
    <location>
        <begin position="421"/>
        <end position="432"/>
    </location>
</feature>
<keyword evidence="24" id="KW-1185">Reference proteome</keyword>
<accession>A0A8C5JCD7</accession>
<dbReference type="AlphaFoldDB" id="A0A8C5JCD7"/>
<keyword evidence="7" id="KW-0256">Endoplasmic reticulum</keyword>
<keyword evidence="5" id="KW-0597">Phosphoprotein</keyword>
<dbReference type="InterPro" id="IPR000253">
    <property type="entry name" value="FHA_dom"/>
</dbReference>
<dbReference type="FunFam" id="2.60.200.20:FF:000003">
    <property type="entry name" value="sarcolemmal membrane-associated protein isoform X2"/>
    <property type="match status" value="1"/>
</dbReference>
<keyword evidence="3" id="KW-1003">Cell membrane</keyword>
<evidence type="ECO:0000256" key="18">
    <source>
        <dbReference type="ARBA" id="ARBA00074026"/>
    </source>
</evidence>
<dbReference type="PROSITE" id="PS50006">
    <property type="entry name" value="FHA_DOMAIN"/>
    <property type="match status" value="1"/>
</dbReference>
<evidence type="ECO:0000256" key="15">
    <source>
        <dbReference type="ARBA" id="ARBA00060409"/>
    </source>
</evidence>
<dbReference type="Pfam" id="PF00498">
    <property type="entry name" value="FHA"/>
    <property type="match status" value="1"/>
</dbReference>
<evidence type="ECO:0000256" key="6">
    <source>
        <dbReference type="ARBA" id="ARBA00022692"/>
    </source>
</evidence>
<evidence type="ECO:0000256" key="10">
    <source>
        <dbReference type="ARBA" id="ARBA00023128"/>
    </source>
</evidence>
<dbReference type="GO" id="GO:1900825">
    <property type="term" value="P:regulation of membrane depolarization during cardiac muscle cell action potential"/>
    <property type="evidence" value="ECO:0007669"/>
    <property type="project" value="TreeGrafter"/>
</dbReference>
<evidence type="ECO:0000256" key="19">
    <source>
        <dbReference type="SAM" id="Coils"/>
    </source>
</evidence>
<sequence length="787" mass="90394">MPSALAIFTCRPNSHPFQERHVYLDEPVKIGRSVARCRPAQNNATFDCKVLSRNHALVWFDHKTGKFYLQDTKSSNGTFINSQRLSRGSEESPPCEIMSGDIIQFGVDVTENTRKVTHGCIVSTIKLFLPDGMEARLRSDVIHAPLPSPVDKVAANTPSMYSQELFQLSQYLQEALHREQMLEQKLATLQRLLAVTQEASDTSWQALIDEDRLLSRLEVMGNQLQACSKNQTEDSIRKELIALQEDKHNYETTAKESLRRVLQEKIEVVRKLSEVERSLSNTEDECTHLKEMNERTQEELRELANKYNGAVNEIKDLSDKLKVAEGRQEEIQQKGLAEKKELQHKIDEMEEREQELQAKIEALQADNDFTNERLTALQVRLEHLQEKTLKEHNSLENQARVKESNDLSDTLSPSKEKSSDDTTDAQMDDQDLNEPIVKVALLKDELQGAQSETEAKQEIQQLHKELIEAQELARTSKQKCFELQALLEEERKAYRVQVEESNKQINALQAQLRRLQEEIENLRKEKENEISATRNELVSAQNEILSLQKVAEKAASERDTDISALQAELQTVRAELDRWRNDASDYEKEIVNLQSRFQLKCQQCEEQQREEASRLKDELEKLKAEWIALEAECVKLRKENSSLTSELQRQEKELSSSQKQSLALTSDISVLEMSRKELENQMGSLKEKHQRDAASLKTQLSEAESQAKDFQKEYERTQTVLSELKAKYEVAEQQNQSLTEELKQCKENLKLLQEKGNNRQWPWMPVMAALVAVTAVVLYPGLTRASP</sequence>
<reference evidence="23" key="2">
    <citation type="submission" date="2025-09" db="UniProtKB">
        <authorList>
            <consortium name="Ensembl"/>
        </authorList>
    </citation>
    <scope>IDENTIFICATION</scope>
</reference>
<feature type="coiled-coil region" evidence="19">
    <location>
        <begin position="172"/>
        <end position="199"/>
    </location>
</feature>
<dbReference type="CDD" id="cd21911">
    <property type="entry name" value="CC1_SLMAP"/>
    <property type="match status" value="1"/>
</dbReference>
<comment type="subunit">
    <text evidence="17">Homodimer. Interacts with myosin. Interacts with SIKE1 and both associate with the STRIPAK core complex composed of PP2A catalytic and scaffolding subunits, the striatins (PP2A regulatory subunits), the striatin-associated proteins MOB4, STRIP1 and STRIP2, PDCD10 and members of the STE20 kinases, such as STK24 and STK26. Interacts (via FHA domain) with STK3 (when phosphorylated); the interaction associates STK3 with the STRIPAK complex.</text>
</comment>
<evidence type="ECO:0000256" key="5">
    <source>
        <dbReference type="ARBA" id="ARBA00022553"/>
    </source>
</evidence>
<evidence type="ECO:0000256" key="16">
    <source>
        <dbReference type="ARBA" id="ARBA00061687"/>
    </source>
</evidence>
<dbReference type="GO" id="GO:0042383">
    <property type="term" value="C:sarcolemma"/>
    <property type="evidence" value="ECO:0007669"/>
    <property type="project" value="UniProtKB-SubCell"/>
</dbReference>
<evidence type="ECO:0000256" key="14">
    <source>
        <dbReference type="ARBA" id="ARBA00057671"/>
    </source>
</evidence>
<feature type="region of interest" description="Disordered" evidence="20">
    <location>
        <begin position="390"/>
        <end position="432"/>
    </location>
</feature>
<reference evidence="23" key="1">
    <citation type="submission" date="2025-08" db="UniProtKB">
        <authorList>
            <consortium name="Ensembl"/>
        </authorList>
    </citation>
    <scope>IDENTIFICATION</scope>
</reference>
<feature type="coiled-coil region" evidence="19">
    <location>
        <begin position="265"/>
        <end position="387"/>
    </location>
</feature>
<keyword evidence="4" id="KW-0963">Cytoplasm</keyword>
<evidence type="ECO:0000313" key="24">
    <source>
        <dbReference type="Proteomes" id="UP000694408"/>
    </source>
</evidence>
<evidence type="ECO:0000256" key="11">
    <source>
        <dbReference type="ARBA" id="ARBA00023136"/>
    </source>
</evidence>
<dbReference type="InterPro" id="IPR051176">
    <property type="entry name" value="Cent_Immune-Sig_Mod"/>
</dbReference>
<evidence type="ECO:0000256" key="13">
    <source>
        <dbReference type="ARBA" id="ARBA00046294"/>
    </source>
</evidence>
<evidence type="ECO:0000256" key="8">
    <source>
        <dbReference type="ARBA" id="ARBA00022989"/>
    </source>
</evidence>
<evidence type="ECO:0000256" key="9">
    <source>
        <dbReference type="ARBA" id="ARBA00023054"/>
    </source>
</evidence>
<dbReference type="Ensembl" id="ENSJHYT00000020865.1">
    <property type="protein sequence ID" value="ENSJHYP00000017270.1"/>
    <property type="gene ID" value="ENSJHYG00000013148.1"/>
</dbReference>
<keyword evidence="6 21" id="KW-0812">Transmembrane</keyword>
<feature type="domain" description="FHA" evidence="22">
    <location>
        <begin position="28"/>
        <end position="85"/>
    </location>
</feature>
<dbReference type="SUPFAM" id="SSF49879">
    <property type="entry name" value="SMAD/FHA domain"/>
    <property type="match status" value="1"/>
</dbReference>
<dbReference type="CDD" id="cd22679">
    <property type="entry name" value="FHA_SLMAP"/>
    <property type="match status" value="1"/>
</dbReference>
<dbReference type="GO" id="GO:0072659">
    <property type="term" value="P:protein localization to plasma membrane"/>
    <property type="evidence" value="ECO:0007669"/>
    <property type="project" value="TreeGrafter"/>
</dbReference>
<protein>
    <recommendedName>
        <fullName evidence="18">Sarcolemmal membrane-associated protein</fullName>
    </recommendedName>
</protein>
<comment type="subcellular location">
    <subcellularLocation>
        <location evidence="15">Cell membrane</location>
        <location evidence="15">Sarcolemma</location>
        <topology evidence="15">Single-pass type IV membrane protein</topology>
    </subcellularLocation>
    <subcellularLocation>
        <location evidence="1">Cytoplasm</location>
        <location evidence="1">Cytoskeleton</location>
        <location evidence="1">Microtubule organizing center</location>
        <location evidence="1">Centrosome</location>
    </subcellularLocation>
    <subcellularLocation>
        <location evidence="2">Endoplasmic reticulum membrane</location>
        <topology evidence="2">Single-pass membrane protein</topology>
    </subcellularLocation>
    <subcellularLocation>
        <location evidence="13">Mitochondrion membrane</location>
        <topology evidence="13">Single-pass type IV membrane protein</topology>
    </subcellularLocation>
</comment>
<evidence type="ECO:0000256" key="2">
    <source>
        <dbReference type="ARBA" id="ARBA00004389"/>
    </source>
</evidence>
<evidence type="ECO:0000256" key="3">
    <source>
        <dbReference type="ARBA" id="ARBA00022475"/>
    </source>
</evidence>
<evidence type="ECO:0000256" key="20">
    <source>
        <dbReference type="SAM" id="MobiDB-lite"/>
    </source>
</evidence>
<feature type="compositionally biased region" description="Basic and acidic residues" evidence="20">
    <location>
        <begin position="390"/>
        <end position="405"/>
    </location>
</feature>
<dbReference type="PANTHER" id="PTHR15715">
    <property type="entry name" value="CENTROSOMAL PROTEIN OF 170 KDA"/>
    <property type="match status" value="1"/>
</dbReference>
<dbReference type="GO" id="GO:0005789">
    <property type="term" value="C:endoplasmic reticulum membrane"/>
    <property type="evidence" value="ECO:0007669"/>
    <property type="project" value="UniProtKB-SubCell"/>
</dbReference>
<feature type="transmembrane region" description="Helical" evidence="21">
    <location>
        <begin position="761"/>
        <end position="782"/>
    </location>
</feature>
<proteinExistence type="inferred from homology"/>
<keyword evidence="8 21" id="KW-1133">Transmembrane helix</keyword>
<dbReference type="SMART" id="SM00240">
    <property type="entry name" value="FHA"/>
    <property type="match status" value="1"/>
</dbReference>
<evidence type="ECO:0000259" key="22">
    <source>
        <dbReference type="PROSITE" id="PS50006"/>
    </source>
</evidence>
<dbReference type="GO" id="GO:0031966">
    <property type="term" value="C:mitochondrial membrane"/>
    <property type="evidence" value="ECO:0007669"/>
    <property type="project" value="UniProtKB-SubCell"/>
</dbReference>
<evidence type="ECO:0000313" key="23">
    <source>
        <dbReference type="Ensembl" id="ENSJHYP00000017270.1"/>
    </source>
</evidence>
<evidence type="ECO:0000256" key="1">
    <source>
        <dbReference type="ARBA" id="ARBA00004300"/>
    </source>
</evidence>
<evidence type="ECO:0000256" key="17">
    <source>
        <dbReference type="ARBA" id="ARBA00066015"/>
    </source>
</evidence>
<keyword evidence="11 21" id="KW-0472">Membrane</keyword>
<evidence type="ECO:0000256" key="12">
    <source>
        <dbReference type="ARBA" id="ARBA00023212"/>
    </source>
</evidence>
<name>A0A8C5JCD7_JUNHY</name>
<feature type="coiled-coil region" evidence="19">
    <location>
        <begin position="452"/>
        <end position="755"/>
    </location>
</feature>
<comment type="function">
    <text evidence="14">Associates with the striatin-interacting phosphatase and kinase (STRIPAK) core complex, forming the extended (SIKE1:SLMAP)STRIPAK complex. The (SIKE1:SLMAP)STRIPAK complex dephosphorylates STK3 leading to the inhibition of Hippo signaling and the control of cell growth. May play a role during myoblast fusion.</text>
</comment>
<dbReference type="GO" id="GO:0005813">
    <property type="term" value="C:centrosome"/>
    <property type="evidence" value="ECO:0007669"/>
    <property type="project" value="UniProtKB-SubCell"/>
</dbReference>
<dbReference type="Proteomes" id="UP000694408">
    <property type="component" value="Unplaced"/>
</dbReference>
<evidence type="ECO:0000256" key="7">
    <source>
        <dbReference type="ARBA" id="ARBA00022824"/>
    </source>
</evidence>
<comment type="similarity">
    <text evidence="16">Belongs to the SLMAP family.</text>
</comment>
<evidence type="ECO:0000256" key="4">
    <source>
        <dbReference type="ARBA" id="ARBA00022490"/>
    </source>
</evidence>
<keyword evidence="10" id="KW-0496">Mitochondrion</keyword>
<dbReference type="PANTHER" id="PTHR15715:SF22">
    <property type="entry name" value="SARCOLEMMAL MEMBRANE-ASSOCIATED PROTEIN"/>
    <property type="match status" value="1"/>
</dbReference>
<keyword evidence="12" id="KW-0206">Cytoskeleton</keyword>
<organism evidence="23 24">
    <name type="scientific">Junco hyemalis</name>
    <name type="common">Dark-eyed junco</name>
    <dbReference type="NCBI Taxonomy" id="40217"/>
    <lineage>
        <taxon>Eukaryota</taxon>
        <taxon>Metazoa</taxon>
        <taxon>Chordata</taxon>
        <taxon>Craniata</taxon>
        <taxon>Vertebrata</taxon>
        <taxon>Euteleostomi</taxon>
        <taxon>Archelosauria</taxon>
        <taxon>Archosauria</taxon>
        <taxon>Dinosauria</taxon>
        <taxon>Saurischia</taxon>
        <taxon>Theropoda</taxon>
        <taxon>Coelurosauria</taxon>
        <taxon>Aves</taxon>
        <taxon>Neognathae</taxon>
        <taxon>Neoaves</taxon>
        <taxon>Telluraves</taxon>
        <taxon>Australaves</taxon>
        <taxon>Passeriformes</taxon>
        <taxon>Passerellidae</taxon>
        <taxon>Junco</taxon>
    </lineage>
</organism>
<dbReference type="Gene3D" id="2.60.200.20">
    <property type="match status" value="1"/>
</dbReference>
<evidence type="ECO:0000256" key="21">
    <source>
        <dbReference type="SAM" id="Phobius"/>
    </source>
</evidence>
<dbReference type="InterPro" id="IPR008984">
    <property type="entry name" value="SMAD_FHA_dom_sf"/>
</dbReference>
<keyword evidence="9 19" id="KW-0175">Coiled coil</keyword>